<dbReference type="InterPro" id="IPR000182">
    <property type="entry name" value="GNAT_dom"/>
</dbReference>
<dbReference type="Proteomes" id="UP000502006">
    <property type="component" value="Chromosome"/>
</dbReference>
<proteinExistence type="predicted"/>
<dbReference type="Pfam" id="PF13302">
    <property type="entry name" value="Acetyltransf_3"/>
    <property type="match status" value="1"/>
</dbReference>
<dbReference type="RefSeq" id="WP_171269250.1">
    <property type="nucleotide sequence ID" value="NZ_CP038444.1"/>
</dbReference>
<evidence type="ECO:0000313" key="2">
    <source>
        <dbReference type="EMBL" id="QJT31459.1"/>
    </source>
</evidence>
<dbReference type="InterPro" id="IPR051531">
    <property type="entry name" value="N-acetyltransferase"/>
</dbReference>
<evidence type="ECO:0000259" key="1">
    <source>
        <dbReference type="Pfam" id="PF13302"/>
    </source>
</evidence>
<dbReference type="EMBL" id="CP038444">
    <property type="protein sequence ID" value="QJT31459.1"/>
    <property type="molecule type" value="Genomic_DNA"/>
</dbReference>
<sequence>MELLIEEALWQPRWQGALQAWQEQGNRWQLLRGRGSEQPAVTPAPWACCPPDGILSASGLLAAWLGEDESPLMTADPSRQILISASCVLLTLAKESGLLTLGPSGADLRLSADDELADVLQRLLARRLYIPTLHEPSSEPVSCLVLRPLQAEDETDIVRYCSDEALARYTLNIPHPYPLEAARDWLAMSGRKAALGLGWTWALTLPTRDEPAPLLGVISLHWHGELAWWVGVPWQNRGLATRAALLVRTFAFEQLRLPALTARHMPGNLASGRVMAKLGMHHCGRRPGSARQPAELDHWRLDRPPHLPDGLKGALAPWLEDERVAVAILHENEAGGQEVALFMEGTDAGGELHLPAGLTVRCHPLAWLAPEVPGMQAHGGGVLLKDRGELGLGYLLRLLGDHPGA</sequence>
<accession>A0AAE7AHG1</accession>
<evidence type="ECO:0000313" key="3">
    <source>
        <dbReference type="Proteomes" id="UP000502006"/>
    </source>
</evidence>
<dbReference type="PANTHER" id="PTHR43792">
    <property type="entry name" value="GNAT FAMILY, PUTATIVE (AFU_ORTHOLOGUE AFUA_3G00765)-RELATED-RELATED"/>
    <property type="match status" value="1"/>
</dbReference>
<dbReference type="GO" id="GO:0016747">
    <property type="term" value="F:acyltransferase activity, transferring groups other than amino-acyl groups"/>
    <property type="evidence" value="ECO:0007669"/>
    <property type="project" value="InterPro"/>
</dbReference>
<reference evidence="2 3" key="1">
    <citation type="submission" date="2019-03" db="EMBL/GenBank/DDBJ databases">
        <title>Novel transposon Tn6433 accelerates the dissemination of tet(E) in Aeromonas from aerobic biofilm under oxytetracycline stress.</title>
        <authorList>
            <person name="Shi Y."/>
            <person name="Tian Z."/>
            <person name="Zhang Y."/>
            <person name="Zhang H."/>
            <person name="Yang M."/>
        </authorList>
    </citation>
    <scope>NUCLEOTIDE SEQUENCE [LARGE SCALE GENOMIC DNA]</scope>
    <source>
        <strain evidence="2 3">T5-8</strain>
    </source>
</reference>
<name>A0AAE7AHG1_AERME</name>
<feature type="domain" description="N-acetyltransferase" evidence="1">
    <location>
        <begin position="144"/>
        <end position="281"/>
    </location>
</feature>
<dbReference type="SUPFAM" id="SSF55729">
    <property type="entry name" value="Acyl-CoA N-acyltransferases (Nat)"/>
    <property type="match status" value="1"/>
</dbReference>
<protein>
    <submittedName>
        <fullName evidence="2">N-acetyltransferase</fullName>
    </submittedName>
</protein>
<dbReference type="AlphaFoldDB" id="A0AAE7AHG1"/>
<dbReference type="Gene3D" id="3.40.630.30">
    <property type="match status" value="1"/>
</dbReference>
<gene>
    <name evidence="2" type="ORF">E4186_15610</name>
</gene>
<dbReference type="InterPro" id="IPR016181">
    <property type="entry name" value="Acyl_CoA_acyltransferase"/>
</dbReference>
<organism evidence="2 3">
    <name type="scientific">Aeromonas media</name>
    <dbReference type="NCBI Taxonomy" id="651"/>
    <lineage>
        <taxon>Bacteria</taxon>
        <taxon>Pseudomonadati</taxon>
        <taxon>Pseudomonadota</taxon>
        <taxon>Gammaproteobacteria</taxon>
        <taxon>Aeromonadales</taxon>
        <taxon>Aeromonadaceae</taxon>
        <taxon>Aeromonas</taxon>
    </lineage>
</organism>